<comment type="caution">
    <text evidence="3">The sequence shown here is derived from an EMBL/GenBank/DDBJ whole genome shotgun (WGS) entry which is preliminary data.</text>
</comment>
<evidence type="ECO:0000313" key="3">
    <source>
        <dbReference type="EMBL" id="KRG16761.1"/>
    </source>
</evidence>
<reference evidence="4 6" key="1">
    <citation type="submission" date="2015-05" db="EMBL/GenBank/DDBJ databases">
        <title>Comparison of genome.</title>
        <authorList>
            <person name="Zheng Z."/>
            <person name="Sun M."/>
        </authorList>
    </citation>
    <scope>NUCLEOTIDE SEQUENCE [LARGE SCALE GENOMIC DNA]</scope>
    <source>
        <strain evidence="4 6">G25-74</strain>
    </source>
</reference>
<evidence type="ECO:0000259" key="2">
    <source>
        <dbReference type="PROSITE" id="PS51186"/>
    </source>
</evidence>
<dbReference type="Gene3D" id="3.40.630.30">
    <property type="match status" value="1"/>
</dbReference>
<dbReference type="CDD" id="cd04301">
    <property type="entry name" value="NAT_SF"/>
    <property type="match status" value="1"/>
</dbReference>
<dbReference type="Proteomes" id="UP000053881">
    <property type="component" value="Unassembled WGS sequence"/>
</dbReference>
<dbReference type="AlphaFoldDB" id="A0A0Q9YA53"/>
<dbReference type="EMBL" id="LDJR01000056">
    <property type="protein sequence ID" value="OAK68522.1"/>
    <property type="molecule type" value="Genomic_DNA"/>
</dbReference>
<dbReference type="RefSeq" id="WP_057982864.1">
    <property type="nucleotide sequence ID" value="NZ_JAGGKH010000021.1"/>
</dbReference>
<reference evidence="3 5" key="2">
    <citation type="submission" date="2015-06" db="EMBL/GenBank/DDBJ databases">
        <title>Genome sequencing project of Bacillus galactosidilyticus PL133.</title>
        <authorList>
            <person name="Gaiero J."/>
            <person name="Nicol R."/>
            <person name="Habash M."/>
        </authorList>
    </citation>
    <scope>NUCLEOTIDE SEQUENCE [LARGE SCALE GENOMIC DNA]</scope>
    <source>
        <strain evidence="3 5">PL133</strain>
    </source>
</reference>
<dbReference type="InterPro" id="IPR050769">
    <property type="entry name" value="NAT_camello-type"/>
</dbReference>
<dbReference type="EMBL" id="LGPB01000034">
    <property type="protein sequence ID" value="KRG16761.1"/>
    <property type="molecule type" value="Genomic_DNA"/>
</dbReference>
<evidence type="ECO:0000256" key="1">
    <source>
        <dbReference type="ARBA" id="ARBA00022679"/>
    </source>
</evidence>
<evidence type="ECO:0000313" key="4">
    <source>
        <dbReference type="EMBL" id="OAK68522.1"/>
    </source>
</evidence>
<keyword evidence="6" id="KW-1185">Reference proteome</keyword>
<dbReference type="PANTHER" id="PTHR13947:SF37">
    <property type="entry name" value="LD18367P"/>
    <property type="match status" value="1"/>
</dbReference>
<dbReference type="InterPro" id="IPR000182">
    <property type="entry name" value="GNAT_dom"/>
</dbReference>
<dbReference type="STRING" id="217031.ABB05_15725"/>
<dbReference type="PATRIC" id="fig|217031.4.peg.1369"/>
<dbReference type="GO" id="GO:0008080">
    <property type="term" value="F:N-acetyltransferase activity"/>
    <property type="evidence" value="ECO:0007669"/>
    <property type="project" value="InterPro"/>
</dbReference>
<dbReference type="InterPro" id="IPR016181">
    <property type="entry name" value="Acyl_CoA_acyltransferase"/>
</dbReference>
<dbReference type="PROSITE" id="PS51186">
    <property type="entry name" value="GNAT"/>
    <property type="match status" value="1"/>
</dbReference>
<proteinExistence type="predicted"/>
<keyword evidence="1 3" id="KW-0808">Transferase</keyword>
<dbReference type="PANTHER" id="PTHR13947">
    <property type="entry name" value="GNAT FAMILY N-ACETYLTRANSFERASE"/>
    <property type="match status" value="1"/>
</dbReference>
<organism evidence="3 5">
    <name type="scientific">Lederbergia galactosidilytica</name>
    <dbReference type="NCBI Taxonomy" id="217031"/>
    <lineage>
        <taxon>Bacteria</taxon>
        <taxon>Bacillati</taxon>
        <taxon>Bacillota</taxon>
        <taxon>Bacilli</taxon>
        <taxon>Bacillales</taxon>
        <taxon>Bacillaceae</taxon>
        <taxon>Lederbergia</taxon>
    </lineage>
</organism>
<protein>
    <submittedName>
        <fullName evidence="3">GNAT family acetyltransferase</fullName>
    </submittedName>
</protein>
<dbReference type="SUPFAM" id="SSF55729">
    <property type="entry name" value="Acyl-CoA N-acyltransferases (Nat)"/>
    <property type="match status" value="1"/>
</dbReference>
<dbReference type="OrthoDB" id="9789603at2"/>
<evidence type="ECO:0000313" key="6">
    <source>
        <dbReference type="Proteomes" id="UP000077881"/>
    </source>
</evidence>
<dbReference type="Proteomes" id="UP000077881">
    <property type="component" value="Unassembled WGS sequence"/>
</dbReference>
<accession>A0A0Q9YA53</accession>
<feature type="domain" description="N-acetyltransferase" evidence="2">
    <location>
        <begin position="9"/>
        <end position="171"/>
    </location>
</feature>
<dbReference type="Pfam" id="PF00583">
    <property type="entry name" value="Acetyltransf_1"/>
    <property type="match status" value="1"/>
</dbReference>
<evidence type="ECO:0000313" key="5">
    <source>
        <dbReference type="Proteomes" id="UP000053881"/>
    </source>
</evidence>
<gene>
    <name evidence="4" type="ORF">ABB05_15725</name>
    <name evidence="3" type="ORF">ACA29_04120</name>
</gene>
<sequence>MKKKQDYTIQIVKKTDISQVVDFIMRIRSEIFPMLSKDQLPSDLLHFQSFYLQRKTAIMYAAYTQTGQVIGTIAICPYDGRFEHLQPFYQDSKTAEIVKCYVDPHLRRAGVGSRLFREVLQFSRNVGYQKLYLHTHPFLPGAIPFWQALGFEKRWKEDDPLWQTIHMDQKL</sequence>
<name>A0A0Q9YA53_9BACI</name>